<reference evidence="1" key="1">
    <citation type="submission" date="2018-05" db="EMBL/GenBank/DDBJ databases">
        <authorList>
            <person name="Lanie J.A."/>
            <person name="Ng W.-L."/>
            <person name="Kazmierczak K.M."/>
            <person name="Andrzejewski T.M."/>
            <person name="Davidsen T.M."/>
            <person name="Wayne K.J."/>
            <person name="Tettelin H."/>
            <person name="Glass J.I."/>
            <person name="Rusch D."/>
            <person name="Podicherti R."/>
            <person name="Tsui H.-C.T."/>
            <person name="Winkler M.E."/>
        </authorList>
    </citation>
    <scope>NUCLEOTIDE SEQUENCE</scope>
</reference>
<gene>
    <name evidence="1" type="ORF">METZ01_LOCUS185389</name>
</gene>
<protein>
    <recommendedName>
        <fullName evidence="2">Class I SAM-dependent methyltransferase</fullName>
    </recommendedName>
</protein>
<sequence length="262" mass="30446">MIKFSFFQPKHGVELFQTYRQTNEDSKQTILPHEHSAMEIEKCLKSLFPELDTKKDNLLDQTKKLGSDLQSFLEKIKKFEFPSKQQPYPIDYSISESSRLFLYALCKIIKPKTIVETGVAYGLSTSYILQALYENKTGTLYSIDSEFKPWESELMIGSAIPDELKTHWKFVKGSSTEKLNGVLESLGKIDIFLHDSMHTYKNMIFEFESAWPHIKNNGFLLSDDILENNSFLEFYTRKNLKPILLSLLDQEHLFGILKKSEF</sequence>
<evidence type="ECO:0000313" key="1">
    <source>
        <dbReference type="EMBL" id="SVB32535.1"/>
    </source>
</evidence>
<organism evidence="1">
    <name type="scientific">marine metagenome</name>
    <dbReference type="NCBI Taxonomy" id="408172"/>
    <lineage>
        <taxon>unclassified sequences</taxon>
        <taxon>metagenomes</taxon>
        <taxon>ecological metagenomes</taxon>
    </lineage>
</organism>
<dbReference type="Gene3D" id="3.40.50.150">
    <property type="entry name" value="Vaccinia Virus protein VP39"/>
    <property type="match status" value="1"/>
</dbReference>
<accession>A0A382D2I4</accession>
<dbReference type="SUPFAM" id="SSF53335">
    <property type="entry name" value="S-adenosyl-L-methionine-dependent methyltransferases"/>
    <property type="match status" value="1"/>
</dbReference>
<dbReference type="AlphaFoldDB" id="A0A382D2I4"/>
<evidence type="ECO:0008006" key="2">
    <source>
        <dbReference type="Google" id="ProtNLM"/>
    </source>
</evidence>
<dbReference type="EMBL" id="UINC01037278">
    <property type="protein sequence ID" value="SVB32535.1"/>
    <property type="molecule type" value="Genomic_DNA"/>
</dbReference>
<name>A0A382D2I4_9ZZZZ</name>
<dbReference type="Pfam" id="PF13578">
    <property type="entry name" value="Methyltransf_24"/>
    <property type="match status" value="1"/>
</dbReference>
<dbReference type="InterPro" id="IPR029063">
    <property type="entry name" value="SAM-dependent_MTases_sf"/>
</dbReference>
<proteinExistence type="predicted"/>